<comment type="similarity">
    <text evidence="1">Belongs to the IS150/IS1296 orfA family.</text>
</comment>
<dbReference type="GO" id="GO:0043565">
    <property type="term" value="F:sequence-specific DNA binding"/>
    <property type="evidence" value="ECO:0007669"/>
    <property type="project" value="InterPro"/>
</dbReference>
<feature type="non-terminal residue" evidence="3">
    <location>
        <position position="101"/>
    </location>
</feature>
<dbReference type="Pfam" id="PF13518">
    <property type="entry name" value="HTH_28"/>
    <property type="match status" value="1"/>
</dbReference>
<dbReference type="EMBL" id="JSCE01000259">
    <property type="protein sequence ID" value="KHM45765.1"/>
    <property type="molecule type" value="Genomic_DNA"/>
</dbReference>
<dbReference type="PANTHER" id="PTHR33795:SF1">
    <property type="entry name" value="INSERTION ELEMENT IS150 PROTEIN INSJ"/>
    <property type="match status" value="1"/>
</dbReference>
<keyword evidence="4" id="KW-1185">Reference proteome</keyword>
<dbReference type="Proteomes" id="UP000030993">
    <property type="component" value="Unassembled WGS sequence"/>
</dbReference>
<dbReference type="InterPro" id="IPR052057">
    <property type="entry name" value="IS150/IS1296_orfA-like"/>
</dbReference>
<feature type="domain" description="Insertion element IS150 protein InsJ-like helix-turn-helix" evidence="2">
    <location>
        <begin position="8"/>
        <end position="58"/>
    </location>
</feature>
<gene>
    <name evidence="3" type="ORF">NZ47_13865</name>
</gene>
<organism evidence="3 4">
    <name type="scientific">Anaerovibrio lipolyticus</name>
    <dbReference type="NCBI Taxonomy" id="82374"/>
    <lineage>
        <taxon>Bacteria</taxon>
        <taxon>Bacillati</taxon>
        <taxon>Bacillota</taxon>
        <taxon>Negativicutes</taxon>
        <taxon>Selenomonadales</taxon>
        <taxon>Selenomonadaceae</taxon>
        <taxon>Anaerovibrio</taxon>
    </lineage>
</organism>
<name>A0A0B2JBE1_9FIRM</name>
<evidence type="ECO:0000259" key="2">
    <source>
        <dbReference type="Pfam" id="PF13518"/>
    </source>
</evidence>
<proteinExistence type="inferred from homology"/>
<evidence type="ECO:0000313" key="3">
    <source>
        <dbReference type="EMBL" id="KHM45765.1"/>
    </source>
</evidence>
<dbReference type="Gene3D" id="1.10.10.10">
    <property type="entry name" value="Winged helix-like DNA-binding domain superfamily/Winged helix DNA-binding domain"/>
    <property type="match status" value="1"/>
</dbReference>
<dbReference type="InterPro" id="IPR055247">
    <property type="entry name" value="InsJ-like_HTH"/>
</dbReference>
<evidence type="ECO:0000313" key="4">
    <source>
        <dbReference type="Proteomes" id="UP000030993"/>
    </source>
</evidence>
<dbReference type="AlphaFoldDB" id="A0A0B2JBE1"/>
<dbReference type="SUPFAM" id="SSF48295">
    <property type="entry name" value="TrpR-like"/>
    <property type="match status" value="2"/>
</dbReference>
<comment type="caution">
    <text evidence="3">The sequence shown here is derived from an EMBL/GenBank/DDBJ whole genome shotgun (WGS) entry which is preliminary data.</text>
</comment>
<dbReference type="RefSeq" id="WP_039212301.1">
    <property type="nucleotide sequence ID" value="NZ_JSCE01000259.1"/>
</dbReference>
<dbReference type="PANTHER" id="PTHR33795">
    <property type="entry name" value="INSERTION ELEMENT IS150 PROTEIN INSJ"/>
    <property type="match status" value="1"/>
</dbReference>
<sequence length="101" mass="11991">MAKYSVEFKLKIVQEYLKGDIGYHALAHKYGIPDKKRIQFWVAKYRVMGEKGLQRSRKNETYSFQFKLHAVELYLSTEMSYQELALQLKLKSDGILVNWVR</sequence>
<dbReference type="InterPro" id="IPR036388">
    <property type="entry name" value="WH-like_DNA-bd_sf"/>
</dbReference>
<accession>A0A0B2JBE1</accession>
<reference evidence="3 4" key="1">
    <citation type="journal article" date="2013" name="PLoS ONE">
        <title>Identification and characterization of three novel lipases belonging to families II and V from Anaerovibrio lipolyticus 5ST.</title>
        <authorList>
            <person name="Prive F."/>
            <person name="Kaderbhai N.N."/>
            <person name="Girdwood S."/>
            <person name="Worgan H.J."/>
            <person name="Pinloche E."/>
            <person name="Scollan N.D."/>
            <person name="Huws S.A."/>
            <person name="Newbold C.J."/>
        </authorList>
    </citation>
    <scope>NUCLEOTIDE SEQUENCE [LARGE SCALE GENOMIC DNA]</scope>
    <source>
        <strain evidence="3 4">5S</strain>
    </source>
</reference>
<evidence type="ECO:0000256" key="1">
    <source>
        <dbReference type="ARBA" id="ARBA00038232"/>
    </source>
</evidence>
<dbReference type="STRING" id="82374.NZ47_13865"/>
<dbReference type="InterPro" id="IPR010921">
    <property type="entry name" value="Trp_repressor/repl_initiator"/>
</dbReference>
<protein>
    <recommendedName>
        <fullName evidence="2">Insertion element IS150 protein InsJ-like helix-turn-helix domain-containing protein</fullName>
    </recommendedName>
</protein>